<reference evidence="2 3" key="1">
    <citation type="submission" date="2018-02" db="EMBL/GenBank/DDBJ databases">
        <title>Solimicrobium silvestre gen. nov., sp. nov., isolated from alpine forest soil.</title>
        <authorList>
            <person name="Margesin R."/>
            <person name="Albuquerque L."/>
            <person name="Zhang D.-C."/>
            <person name="Froufe H.J.C."/>
            <person name="Severino R."/>
            <person name="Roxo I."/>
            <person name="Egas C."/>
            <person name="Da Costa M.S."/>
        </authorList>
    </citation>
    <scope>NUCLEOTIDE SEQUENCE [LARGE SCALE GENOMIC DNA]</scope>
    <source>
        <strain evidence="2 3">S20-91</strain>
    </source>
</reference>
<dbReference type="Pfam" id="PF24388">
    <property type="entry name" value="Permuted_GreAB-C"/>
    <property type="match status" value="1"/>
</dbReference>
<feature type="domain" description="GreAB-C-like" evidence="1">
    <location>
        <begin position="50"/>
        <end position="100"/>
    </location>
</feature>
<dbReference type="OrthoDB" id="8690404at2"/>
<gene>
    <name evidence="2" type="ORF">S2091_3225</name>
</gene>
<protein>
    <recommendedName>
        <fullName evidence="1">GreAB-C-like domain-containing protein</fullName>
    </recommendedName>
</protein>
<accession>A0A2S9GWJ7</accession>
<comment type="caution">
    <text evidence="2">The sequence shown here is derived from an EMBL/GenBank/DDBJ whole genome shotgun (WGS) entry which is preliminary data.</text>
</comment>
<dbReference type="InterPro" id="IPR057311">
    <property type="entry name" value="GrebAB-C-like"/>
</dbReference>
<dbReference type="RefSeq" id="WP_105532969.1">
    <property type="nucleotide sequence ID" value="NZ_PUGF01000016.1"/>
</dbReference>
<keyword evidence="3" id="KW-1185">Reference proteome</keyword>
<evidence type="ECO:0000259" key="1">
    <source>
        <dbReference type="Pfam" id="PF24388"/>
    </source>
</evidence>
<dbReference type="EMBL" id="PUGF01000016">
    <property type="protein sequence ID" value="PRC92090.1"/>
    <property type="molecule type" value="Genomic_DNA"/>
</dbReference>
<dbReference type="Proteomes" id="UP000237839">
    <property type="component" value="Unassembled WGS sequence"/>
</dbReference>
<evidence type="ECO:0000313" key="3">
    <source>
        <dbReference type="Proteomes" id="UP000237839"/>
    </source>
</evidence>
<evidence type="ECO:0000313" key="2">
    <source>
        <dbReference type="EMBL" id="PRC92090.1"/>
    </source>
</evidence>
<organism evidence="2 3">
    <name type="scientific">Solimicrobium silvestre</name>
    <dbReference type="NCBI Taxonomy" id="2099400"/>
    <lineage>
        <taxon>Bacteria</taxon>
        <taxon>Pseudomonadati</taxon>
        <taxon>Pseudomonadota</taxon>
        <taxon>Betaproteobacteria</taxon>
        <taxon>Burkholderiales</taxon>
        <taxon>Oxalobacteraceae</taxon>
        <taxon>Solimicrobium</taxon>
    </lineage>
</organism>
<proteinExistence type="predicted"/>
<dbReference type="AlphaFoldDB" id="A0A2S9GWJ7"/>
<sequence>MDNPVNQEVIFDQTILKLFPSSIVDSLISDSAFRDQYALKADPTFIFAKNGISVRRSSLFPCIREMLEDSNARPTLNDINGNELQLDLIQDGDERVIIITGNNQRIILPDFSPLSPIQSDRVSRFKRMSEEINFYGVEAEKWRVILESRALDDNELDKFMSNFSAIPITVAATITSAMNEAEIDFSSLVPHSEKYFERLVGECRQSTNIIDYAAEGLSDHINQLLSWNACEGFLLALLLSSHSSSALRICIDSLTDEDLVKVYVWLVNSGDRISQIGAIELGLTIVDQRPCIEAYLNKLIAEIHNDDANDLNSRFNLLSSLIAMVEGELARTKILKGKPPFWRRLASIAQASLIERTLIGRPLNIEMFAKHTWEYRGMLFYLQTMSDLRIEPRWYPHHLAPDQLKAECIGRIIDAANKNESRLQPTSLYGPLFNTTDGSLRSLLEVPFPFLPGPLEGSITPQNDPPEDILRAIKDRLQDEVLEPKSFAALVNSALLFKLTSSHAQLAIAALRAVKHQIKLSEDKEQMQLVLNGLATVAAVTRSPDLAEELKLLARGSLFGPSRFISPVDTLWIGLTAAAAHQELAGWSKFVGEWLLELACQSLKTDEISLLLRLTEWLCDITPELWYTCGRAHAALLVALMSNAKHQQF</sequence>
<name>A0A2S9GWJ7_9BURK</name>